<dbReference type="Gene3D" id="2.60.130.10">
    <property type="entry name" value="Aromatic compound dioxygenase"/>
    <property type="match status" value="1"/>
</dbReference>
<dbReference type="SUPFAM" id="SSF49482">
    <property type="entry name" value="Aromatic compound dioxygenase"/>
    <property type="match status" value="1"/>
</dbReference>
<name>A0A381R8B2_9ZZZZ</name>
<evidence type="ECO:0000313" key="2">
    <source>
        <dbReference type="EMBL" id="SUZ87059.1"/>
    </source>
</evidence>
<gene>
    <name evidence="2" type="ORF">METZ01_LOCUS39913</name>
</gene>
<dbReference type="PANTHER" id="PTHR34315">
    <property type="match status" value="1"/>
</dbReference>
<dbReference type="GO" id="GO:0008199">
    <property type="term" value="F:ferric iron binding"/>
    <property type="evidence" value="ECO:0007669"/>
    <property type="project" value="InterPro"/>
</dbReference>
<evidence type="ECO:0000259" key="1">
    <source>
        <dbReference type="Pfam" id="PF00775"/>
    </source>
</evidence>
<dbReference type="InterPro" id="IPR015889">
    <property type="entry name" value="Intradiol_dOase_core"/>
</dbReference>
<protein>
    <recommendedName>
        <fullName evidence="1">Intradiol ring-cleavage dioxygenases domain-containing protein</fullName>
    </recommendedName>
</protein>
<feature type="domain" description="Intradiol ring-cleavage dioxygenases" evidence="1">
    <location>
        <begin position="14"/>
        <end position="143"/>
    </location>
</feature>
<accession>A0A381R8B2</accession>
<organism evidence="2">
    <name type="scientific">marine metagenome</name>
    <dbReference type="NCBI Taxonomy" id="408172"/>
    <lineage>
        <taxon>unclassified sequences</taxon>
        <taxon>metagenomes</taxon>
        <taxon>ecological metagenomes</taxon>
    </lineage>
</organism>
<reference evidence="2" key="1">
    <citation type="submission" date="2018-05" db="EMBL/GenBank/DDBJ databases">
        <authorList>
            <person name="Lanie J.A."/>
            <person name="Ng W.-L."/>
            <person name="Kazmierczak K.M."/>
            <person name="Andrzejewski T.M."/>
            <person name="Davidsen T.M."/>
            <person name="Wayne K.J."/>
            <person name="Tettelin H."/>
            <person name="Glass J.I."/>
            <person name="Rusch D."/>
            <person name="Podicherti R."/>
            <person name="Tsui H.-C.T."/>
            <person name="Winkler M.E."/>
        </authorList>
    </citation>
    <scope>NUCLEOTIDE SEQUENCE</scope>
</reference>
<dbReference type="PANTHER" id="PTHR34315:SF1">
    <property type="entry name" value="INTRADIOL RING-CLEAVAGE DIOXYGENASES DOMAIN-CONTAINING PROTEIN-RELATED"/>
    <property type="match status" value="1"/>
</dbReference>
<proteinExistence type="predicted"/>
<dbReference type="EMBL" id="UINC01001707">
    <property type="protein sequence ID" value="SUZ87059.1"/>
    <property type="molecule type" value="Genomic_DNA"/>
</dbReference>
<dbReference type="AlphaFoldDB" id="A0A381R8B2"/>
<dbReference type="InterPro" id="IPR000627">
    <property type="entry name" value="Intradiol_dOase_C"/>
</dbReference>
<dbReference type="Pfam" id="PF00775">
    <property type="entry name" value="Dioxygenase_C"/>
    <property type="match status" value="1"/>
</dbReference>
<sequence>MSTAKHPVQAAEMVEGPYYGNGCPQRSDIREGMPGVNLALEVHLVDIHTEEPARDMRVDLWHPDATGHYSGYPFDPDQQPADVTKRPPMNNDSFLRGAQVSGADGVVRFMTIIPGWYASRAPHMHLKVFSGDTCILTTQLFLPRATSEEVYATPAYLRQVSQDTYNSTDTVLAKTQASIDSCWVDVSPAPSGFQGRAVLGIDPHAESIYVDPPPGFRPPLGGIAHDKPVQ</sequence>
<dbReference type="GO" id="GO:0016702">
    <property type="term" value="F:oxidoreductase activity, acting on single donors with incorporation of molecular oxygen, incorporation of two atoms of oxygen"/>
    <property type="evidence" value="ECO:0007669"/>
    <property type="project" value="InterPro"/>
</dbReference>